<sequence>MVQEFHVLRCYSCQTYQVQQVKKSKKWNCKLCGEKQSFGRGSGVDCRRHVQKVNARRGDRWSKYLQTSDEGAGQVEAEEEENVYMDRNHLQGNINVRYAHDSCKANYFVMPVQVCA</sequence>
<dbReference type="Proteomes" id="UP000472277">
    <property type="component" value="Chromosome 13"/>
</dbReference>
<evidence type="ECO:0000313" key="3">
    <source>
        <dbReference type="Proteomes" id="UP000472277"/>
    </source>
</evidence>
<proteinExistence type="predicted"/>
<dbReference type="GO" id="GO:0003682">
    <property type="term" value="F:chromatin binding"/>
    <property type="evidence" value="ECO:0007669"/>
    <property type="project" value="TreeGrafter"/>
</dbReference>
<protein>
    <recommendedName>
        <fullName evidence="1">MRN complex-interacting protein N-terminal domain-containing protein</fullName>
    </recommendedName>
</protein>
<evidence type="ECO:0000259" key="1">
    <source>
        <dbReference type="Pfam" id="PF15749"/>
    </source>
</evidence>
<dbReference type="GeneTree" id="ENSGT00390000006124"/>
<accession>A0A674ATC4</accession>
<dbReference type="PANTHER" id="PTHR15863">
    <property type="entry name" value="MRN COMPLEX-INTERACTING PROTEIN"/>
    <property type="match status" value="1"/>
</dbReference>
<dbReference type="Ensembl" id="ENSSTUT00000065924.1">
    <property type="protein sequence ID" value="ENSSTUP00000062488.1"/>
    <property type="gene ID" value="ENSSTUG00000027088.1"/>
</dbReference>
<dbReference type="PANTHER" id="PTHR15863:SF2">
    <property type="entry name" value="MRN COMPLEX-INTERACTING PROTEIN"/>
    <property type="match status" value="1"/>
</dbReference>
<dbReference type="OMA" id="GEDRREC"/>
<dbReference type="GO" id="GO:0005634">
    <property type="term" value="C:nucleus"/>
    <property type="evidence" value="ECO:0007669"/>
    <property type="project" value="TreeGrafter"/>
</dbReference>
<dbReference type="Pfam" id="PF15749">
    <property type="entry name" value="MRNIP"/>
    <property type="match status" value="1"/>
</dbReference>
<feature type="domain" description="MRN complex-interacting protein N-terminal" evidence="1">
    <location>
        <begin position="7"/>
        <end position="90"/>
    </location>
</feature>
<reference evidence="2" key="1">
    <citation type="submission" date="2025-08" db="UniProtKB">
        <authorList>
            <consortium name="Ensembl"/>
        </authorList>
    </citation>
    <scope>IDENTIFICATION</scope>
</reference>
<keyword evidence="3" id="KW-1185">Reference proteome</keyword>
<dbReference type="GO" id="GO:0007095">
    <property type="term" value="P:mitotic G2 DNA damage checkpoint signaling"/>
    <property type="evidence" value="ECO:0007669"/>
    <property type="project" value="TreeGrafter"/>
</dbReference>
<name>A0A674ATC4_SALTR</name>
<organism evidence="2 3">
    <name type="scientific">Salmo trutta</name>
    <name type="common">Brown trout</name>
    <dbReference type="NCBI Taxonomy" id="8032"/>
    <lineage>
        <taxon>Eukaryota</taxon>
        <taxon>Metazoa</taxon>
        <taxon>Chordata</taxon>
        <taxon>Craniata</taxon>
        <taxon>Vertebrata</taxon>
        <taxon>Euteleostomi</taxon>
        <taxon>Actinopterygii</taxon>
        <taxon>Neopterygii</taxon>
        <taxon>Teleostei</taxon>
        <taxon>Protacanthopterygii</taxon>
        <taxon>Salmoniformes</taxon>
        <taxon>Salmonidae</taxon>
        <taxon>Salmoninae</taxon>
        <taxon>Salmo</taxon>
    </lineage>
</organism>
<evidence type="ECO:0000313" key="2">
    <source>
        <dbReference type="Ensembl" id="ENSSTUP00000062488.1"/>
    </source>
</evidence>
<reference evidence="2" key="2">
    <citation type="submission" date="2025-09" db="UniProtKB">
        <authorList>
            <consortium name="Ensembl"/>
        </authorList>
    </citation>
    <scope>IDENTIFICATION</scope>
</reference>
<dbReference type="InterPro" id="IPR049472">
    <property type="entry name" value="MRNIP_N"/>
</dbReference>
<dbReference type="AlphaFoldDB" id="A0A674ATC4"/>
<dbReference type="InterPro" id="IPR032739">
    <property type="entry name" value="MRNIP"/>
</dbReference>
<dbReference type="InParanoid" id="A0A674ATC4"/>